<protein>
    <submittedName>
        <fullName evidence="1">Uncharacterized protein</fullName>
    </submittedName>
</protein>
<dbReference type="RefSeq" id="WP_191101408.1">
    <property type="nucleotide sequence ID" value="NZ_JACXXH010000005.1"/>
</dbReference>
<accession>A0ABR8LZV7</accession>
<name>A0ABR8LZV7_9FLAO</name>
<dbReference type="EMBL" id="JACXXH010000005">
    <property type="protein sequence ID" value="MBD3863782.1"/>
    <property type="molecule type" value="Genomic_DNA"/>
</dbReference>
<organism evidence="1 2">
    <name type="scientific">Olleya marilimosa</name>
    <dbReference type="NCBI Taxonomy" id="272164"/>
    <lineage>
        <taxon>Bacteria</taxon>
        <taxon>Pseudomonadati</taxon>
        <taxon>Bacteroidota</taxon>
        <taxon>Flavobacteriia</taxon>
        <taxon>Flavobacteriales</taxon>
        <taxon>Flavobacteriaceae</taxon>
    </lineage>
</organism>
<dbReference type="Proteomes" id="UP000627521">
    <property type="component" value="Unassembled WGS sequence"/>
</dbReference>
<evidence type="ECO:0000313" key="2">
    <source>
        <dbReference type="Proteomes" id="UP000627521"/>
    </source>
</evidence>
<evidence type="ECO:0000313" key="1">
    <source>
        <dbReference type="EMBL" id="MBD3863782.1"/>
    </source>
</evidence>
<keyword evidence="2" id="KW-1185">Reference proteome</keyword>
<sequence>MSHFNICPNCIHRNYCVLTTNKDTVWSCSEFDALKPNQPNSEQVKQPEQELVLV</sequence>
<gene>
    <name evidence="1" type="ORF">IEG06_10000</name>
</gene>
<reference evidence="1 2" key="1">
    <citation type="submission" date="2020-09" db="EMBL/GenBank/DDBJ databases">
        <title>Bacillus nautilus sp. nov., Chryseoglobus crepusculi sp. nov, and Psychrobacter noctis sp. nov., isolated from deep-sea sponges from the equatorial Atlantic.</title>
        <authorList>
            <person name="Stennett H.L."/>
            <person name="Williams S.E."/>
        </authorList>
    </citation>
    <scope>NUCLEOTIDE SEQUENCE [LARGE SCALE GENOMIC DNA]</scope>
    <source>
        <strain evidence="1 2">28M-24</strain>
    </source>
</reference>
<comment type="caution">
    <text evidence="1">The sequence shown here is derived from an EMBL/GenBank/DDBJ whole genome shotgun (WGS) entry which is preliminary data.</text>
</comment>
<proteinExistence type="predicted"/>